<accession>A0A1V4KHW9</accession>
<dbReference type="InterPro" id="IPR003591">
    <property type="entry name" value="Leu-rich_rpt_typical-subtyp"/>
</dbReference>
<evidence type="ECO:0000313" key="14">
    <source>
        <dbReference type="EMBL" id="OPJ84015.1"/>
    </source>
</evidence>
<keyword evidence="4 13" id="KW-0732">Signal</keyword>
<dbReference type="PRINTS" id="PR00019">
    <property type="entry name" value="LEURICHRPT"/>
</dbReference>
<keyword evidence="3 12" id="KW-0812">Transmembrane</keyword>
<dbReference type="Pfam" id="PF13855">
    <property type="entry name" value="LRR_8"/>
    <property type="match status" value="3"/>
</dbReference>
<evidence type="ECO:0000313" key="15">
    <source>
        <dbReference type="Proteomes" id="UP000190648"/>
    </source>
</evidence>
<gene>
    <name evidence="14" type="primary">LRRTM4</name>
    <name evidence="14" type="ORF">AV530_004679</name>
</gene>
<dbReference type="OrthoDB" id="10022853at2759"/>
<dbReference type="EMBL" id="LSYS01003090">
    <property type="protein sequence ID" value="OPJ84015.1"/>
    <property type="molecule type" value="Genomic_DNA"/>
</dbReference>
<evidence type="ECO:0000256" key="12">
    <source>
        <dbReference type="SAM" id="Phobius"/>
    </source>
</evidence>
<protein>
    <submittedName>
        <fullName evidence="14">Leucine-rich repeat transmembrane neuronal protein 4 isoform A</fullName>
    </submittedName>
</protein>
<evidence type="ECO:0000256" key="7">
    <source>
        <dbReference type="ARBA" id="ARBA00023018"/>
    </source>
</evidence>
<name>A0A1V4KHW9_PATFA</name>
<dbReference type="AlphaFoldDB" id="A0A1V4KHW9"/>
<evidence type="ECO:0000256" key="5">
    <source>
        <dbReference type="ARBA" id="ARBA00022737"/>
    </source>
</evidence>
<keyword evidence="9" id="KW-0325">Glycoprotein</keyword>
<dbReference type="PANTHER" id="PTHR24369">
    <property type="entry name" value="ANTIGEN BSP, PUTATIVE-RELATED"/>
    <property type="match status" value="1"/>
</dbReference>
<dbReference type="Proteomes" id="UP000190648">
    <property type="component" value="Unassembled WGS sequence"/>
</dbReference>
<dbReference type="Gene3D" id="3.80.10.10">
    <property type="entry name" value="Ribonuclease Inhibitor"/>
    <property type="match status" value="1"/>
</dbReference>
<evidence type="ECO:0000256" key="6">
    <source>
        <dbReference type="ARBA" id="ARBA00022989"/>
    </source>
</evidence>
<organism evidence="14 15">
    <name type="scientific">Patagioenas fasciata monilis</name>
    <dbReference type="NCBI Taxonomy" id="372326"/>
    <lineage>
        <taxon>Eukaryota</taxon>
        <taxon>Metazoa</taxon>
        <taxon>Chordata</taxon>
        <taxon>Craniata</taxon>
        <taxon>Vertebrata</taxon>
        <taxon>Euteleostomi</taxon>
        <taxon>Archelosauria</taxon>
        <taxon>Archosauria</taxon>
        <taxon>Dinosauria</taxon>
        <taxon>Saurischia</taxon>
        <taxon>Theropoda</taxon>
        <taxon>Coelurosauria</taxon>
        <taxon>Aves</taxon>
        <taxon>Neognathae</taxon>
        <taxon>Neoaves</taxon>
        <taxon>Columbimorphae</taxon>
        <taxon>Columbiformes</taxon>
        <taxon>Columbidae</taxon>
        <taxon>Patagioenas</taxon>
    </lineage>
</organism>
<dbReference type="STRING" id="372326.A0A1V4KHW9"/>
<dbReference type="SMART" id="SM00369">
    <property type="entry name" value="LRR_TYP"/>
    <property type="match status" value="9"/>
</dbReference>
<dbReference type="PANTHER" id="PTHR24369:SF209">
    <property type="entry name" value="LEUCINE-RICH REPEAT TRANSMEMBRANE NEURONAL 2"/>
    <property type="match status" value="1"/>
</dbReference>
<evidence type="ECO:0000256" key="8">
    <source>
        <dbReference type="ARBA" id="ARBA00023136"/>
    </source>
</evidence>
<feature type="transmembrane region" description="Helical" evidence="12">
    <location>
        <begin position="425"/>
        <end position="447"/>
    </location>
</feature>
<dbReference type="InterPro" id="IPR001611">
    <property type="entry name" value="Leu-rich_rpt"/>
</dbReference>
<evidence type="ECO:0000256" key="4">
    <source>
        <dbReference type="ARBA" id="ARBA00022729"/>
    </source>
</evidence>
<dbReference type="InterPro" id="IPR032675">
    <property type="entry name" value="LRR_dom_sf"/>
</dbReference>
<keyword evidence="7" id="KW-0770">Synapse</keyword>
<evidence type="ECO:0000256" key="1">
    <source>
        <dbReference type="ARBA" id="ARBA00022475"/>
    </source>
</evidence>
<sequence>MGFHVIKRLRGMSVALVLLPTVLLVVLAGAQRACPKNCRCDGKIVYCESHAFRDIPHNISGGSQGLSLRYNSIQKLKSNQFAGLNQLIWLYLDHNYISSVDEDAFQGIRRLKELILSSNKITHLHNKTFHPVPNLRNLDLSYNKLQVLQSEQFKGLRKLLILHLRSNSLKTVPIRVFQDCRNLDFLDLGYNRLRSLSRNAFAGLLKLTELHLEHNQFSKINFAHFPRLFNLRSIYLQWNRIRSISQGLTWTWSSLHNLDLSGNDLTGVEPGTFQCLPNLQKLNLDSNKLTNISQETINTWISLISITLSGNMWECTRSICPLFTWLKNFKGNKESTMICAGPKHIQGEKVSDAVETYNICAEIPVVVTERSYQAPKTPPRPIFIPKPTVSKLESNQPTSVVPSPSAELPTPGLEPEYEHVSFHKIIAGSVALFLSVAMILLVIYVSWKRYPASMKQLQQHSLMKRRRKKARESERQMNSPLQEYYVDYKPTNSETMDVSVNGSGPCTYTISGSRECEALPSSAEILHKGLELSAPALLRPSMVPHHMKTLPYYSYDQPVIGYCQAHKPLHVNKGYEAVGRDQAETTNLDLSRDHSFIATIARLREGRLFRYRPELKLKQFRLEHKEECVWMAALCALGSLQGNTALQSQLDASKPIELEMEELPLIPVGSRSALGSISMSFKSEVLKIGGEVWPKSEGAAASWPDLAMGIRGAEPSLENRLA</sequence>
<dbReference type="Pfam" id="PF00560">
    <property type="entry name" value="LRR_1"/>
    <property type="match status" value="1"/>
</dbReference>
<evidence type="ECO:0000256" key="13">
    <source>
        <dbReference type="SAM" id="SignalP"/>
    </source>
</evidence>
<proteinExistence type="inferred from homology"/>
<evidence type="ECO:0000256" key="2">
    <source>
        <dbReference type="ARBA" id="ARBA00022614"/>
    </source>
</evidence>
<evidence type="ECO:0000256" key="11">
    <source>
        <dbReference type="ARBA" id="ARBA00038250"/>
    </source>
</evidence>
<comment type="subcellular location">
    <subcellularLocation>
        <location evidence="10">Postsynaptic cell membrane</location>
        <topology evidence="10">Single-pass type I membrane protein</topology>
    </subcellularLocation>
</comment>
<evidence type="ECO:0000256" key="9">
    <source>
        <dbReference type="ARBA" id="ARBA00023180"/>
    </source>
</evidence>
<evidence type="ECO:0000256" key="3">
    <source>
        <dbReference type="ARBA" id="ARBA00022692"/>
    </source>
</evidence>
<keyword evidence="2" id="KW-0433">Leucine-rich repeat</keyword>
<dbReference type="GO" id="GO:0045211">
    <property type="term" value="C:postsynaptic membrane"/>
    <property type="evidence" value="ECO:0007669"/>
    <property type="project" value="UniProtKB-SubCell"/>
</dbReference>
<comment type="similarity">
    <text evidence="11">Belongs to the LRRTM family.</text>
</comment>
<reference evidence="14 15" key="1">
    <citation type="submission" date="2016-02" db="EMBL/GenBank/DDBJ databases">
        <title>Band-tailed pigeon sequencing and assembly.</title>
        <authorList>
            <person name="Soares A.E."/>
            <person name="Novak B.J."/>
            <person name="Rice E.S."/>
            <person name="O'Connell B."/>
            <person name="Chang D."/>
            <person name="Weber S."/>
            <person name="Shapiro B."/>
        </authorList>
    </citation>
    <scope>NUCLEOTIDE SEQUENCE [LARGE SCALE GENOMIC DNA]</scope>
    <source>
        <strain evidence="14">BTP2013</strain>
        <tissue evidence="14">Blood</tissue>
    </source>
</reference>
<feature type="signal peptide" evidence="13">
    <location>
        <begin position="1"/>
        <end position="30"/>
    </location>
</feature>
<keyword evidence="6 12" id="KW-1133">Transmembrane helix</keyword>
<dbReference type="SUPFAM" id="SSF52058">
    <property type="entry name" value="L domain-like"/>
    <property type="match status" value="1"/>
</dbReference>
<keyword evidence="15" id="KW-1185">Reference proteome</keyword>
<evidence type="ECO:0000256" key="10">
    <source>
        <dbReference type="ARBA" id="ARBA00035006"/>
    </source>
</evidence>
<keyword evidence="8 12" id="KW-0472">Membrane</keyword>
<dbReference type="FunFam" id="3.80.10.10:FF:000005">
    <property type="entry name" value="leucine-rich repeat transmembrane neuronal protein 4"/>
    <property type="match status" value="1"/>
</dbReference>
<dbReference type="PROSITE" id="PS51450">
    <property type="entry name" value="LRR"/>
    <property type="match status" value="7"/>
</dbReference>
<dbReference type="InterPro" id="IPR050541">
    <property type="entry name" value="LRR_TM_domain-containing"/>
</dbReference>
<keyword evidence="5" id="KW-0677">Repeat</keyword>
<keyword evidence="1" id="KW-1003">Cell membrane</keyword>
<feature type="chain" id="PRO_5012618391" evidence="13">
    <location>
        <begin position="31"/>
        <end position="722"/>
    </location>
</feature>
<comment type="caution">
    <text evidence="14">The sequence shown here is derived from an EMBL/GenBank/DDBJ whole genome shotgun (WGS) entry which is preliminary data.</text>
</comment>